<dbReference type="InterPro" id="IPR000595">
    <property type="entry name" value="cNMP-bd_dom"/>
</dbReference>
<dbReference type="AlphaFoldDB" id="A0A183LSA2"/>
<dbReference type="InterPro" id="IPR056556">
    <property type="entry name" value="NTE1_P-loop_dom"/>
</dbReference>
<name>A0A183LSA2_9TREM</name>
<dbReference type="Proteomes" id="UP000277204">
    <property type="component" value="Unassembled WGS sequence"/>
</dbReference>
<keyword evidence="2" id="KW-1185">Reference proteome</keyword>
<dbReference type="CDD" id="cd00038">
    <property type="entry name" value="CAP_ED"/>
    <property type="match status" value="1"/>
</dbReference>
<dbReference type="Gene3D" id="2.60.120.10">
    <property type="entry name" value="Jelly Rolls"/>
    <property type="match status" value="1"/>
</dbReference>
<dbReference type="PANTHER" id="PTHR14226:SF29">
    <property type="entry name" value="NEUROPATHY TARGET ESTERASE SWS"/>
    <property type="match status" value="1"/>
</dbReference>
<dbReference type="InterPro" id="IPR050301">
    <property type="entry name" value="NTE"/>
</dbReference>
<proteinExistence type="predicted"/>
<dbReference type="InterPro" id="IPR014710">
    <property type="entry name" value="RmlC-like_jellyroll"/>
</dbReference>
<dbReference type="SUPFAM" id="SSF51206">
    <property type="entry name" value="cAMP-binding domain-like"/>
    <property type="match status" value="1"/>
</dbReference>
<accession>A0A183LSA2</accession>
<dbReference type="STRING" id="48269.A0A183LSA2"/>
<sequence length="410" mass="46517">MFYECRPREFHVKAAKGWLLLVYLNSLIWLRIEASGDPAVTFFHFPHKKWFMYSITYNVIFLFFFRKGEIANHVYVVLSGRLRQVDNIELGRGDLVGFLEVISQQTRISTVMAISQLGMPLLHMTSTNSLVTGGLGYTTGGNSKLDVLYSPLNSGVMTNLRTIAVLPTTTDINAEAFTLELQHSMNIVLKRLGSCAFDSVSQYRLSTWLSHQEDSHRIVFFVCDCQRVSAWNRICIRQADCILVLALHSSDPARPSPIEMALKNDPTKVAKVLILMYPLDTDYTESGKTAVWLNARPWISQHYHIRCEPRVFIPRSKLNLINFYTQVFAREKPNPLSDFSRLARYIVGEAVGLVLGGGGARGCSHVGLIRAFQVRNCFFMTFVNTNNTTVATSNWRCNVSVNKYKNKLYC</sequence>
<gene>
    <name evidence="1" type="ORF">SMRZ_LOCUS6676</name>
</gene>
<reference evidence="1 2" key="1">
    <citation type="submission" date="2018-11" db="EMBL/GenBank/DDBJ databases">
        <authorList>
            <consortium name="Pathogen Informatics"/>
        </authorList>
    </citation>
    <scope>NUCLEOTIDE SEQUENCE [LARGE SCALE GENOMIC DNA]</scope>
    <source>
        <strain evidence="1 2">Zambia</strain>
    </source>
</reference>
<evidence type="ECO:0000313" key="2">
    <source>
        <dbReference type="Proteomes" id="UP000277204"/>
    </source>
</evidence>
<dbReference type="EMBL" id="UZAI01002536">
    <property type="protein sequence ID" value="VDO72457.1"/>
    <property type="molecule type" value="Genomic_DNA"/>
</dbReference>
<organism evidence="1 2">
    <name type="scientific">Schistosoma margrebowiei</name>
    <dbReference type="NCBI Taxonomy" id="48269"/>
    <lineage>
        <taxon>Eukaryota</taxon>
        <taxon>Metazoa</taxon>
        <taxon>Spiralia</taxon>
        <taxon>Lophotrochozoa</taxon>
        <taxon>Platyhelminthes</taxon>
        <taxon>Trematoda</taxon>
        <taxon>Digenea</taxon>
        <taxon>Strigeidida</taxon>
        <taxon>Schistosomatoidea</taxon>
        <taxon>Schistosomatidae</taxon>
        <taxon>Schistosoma</taxon>
    </lineage>
</organism>
<dbReference type="Pfam" id="PF24179">
    <property type="entry name" value="NTE_Ploop"/>
    <property type="match status" value="1"/>
</dbReference>
<dbReference type="PROSITE" id="PS50042">
    <property type="entry name" value="CNMP_BINDING_3"/>
    <property type="match status" value="1"/>
</dbReference>
<dbReference type="PANTHER" id="PTHR14226">
    <property type="entry name" value="NEUROPATHY TARGET ESTERASE/SWISS CHEESE D.MELANOGASTER"/>
    <property type="match status" value="1"/>
</dbReference>
<dbReference type="GO" id="GO:0004622">
    <property type="term" value="F:phosphatidylcholine lysophospholipase activity"/>
    <property type="evidence" value="ECO:0007669"/>
    <property type="project" value="TreeGrafter"/>
</dbReference>
<dbReference type="InterPro" id="IPR018490">
    <property type="entry name" value="cNMP-bd_dom_sf"/>
</dbReference>
<dbReference type="GO" id="GO:0005783">
    <property type="term" value="C:endoplasmic reticulum"/>
    <property type="evidence" value="ECO:0007669"/>
    <property type="project" value="TreeGrafter"/>
</dbReference>
<protein>
    <submittedName>
        <fullName evidence="1">Uncharacterized protein</fullName>
    </submittedName>
</protein>
<evidence type="ECO:0000313" key="1">
    <source>
        <dbReference type="EMBL" id="VDO72457.1"/>
    </source>
</evidence>